<comment type="similarity">
    <text evidence="6">Belongs to the archaeosine tRNA-ribosyltransferase family.</text>
</comment>
<comment type="caution">
    <text evidence="6">Lacks conserved residue(s) required for the propagation of feature annotation.</text>
</comment>
<keyword evidence="3 6" id="KW-0819">tRNA processing</keyword>
<proteinExistence type="inferred from homology"/>
<comment type="caution">
    <text evidence="8">The sequence shown here is derived from an EMBL/GenBank/DDBJ whole genome shotgun (WGS) entry which is preliminary data.</text>
</comment>
<dbReference type="PANTHER" id="PTHR46499">
    <property type="entry name" value="QUEUINE TRNA-RIBOSYLTRANSFERASE"/>
    <property type="match status" value="1"/>
</dbReference>
<dbReference type="GO" id="GO:0002099">
    <property type="term" value="P:tRNA wobble guanine modification"/>
    <property type="evidence" value="ECO:0007669"/>
    <property type="project" value="TreeGrafter"/>
</dbReference>
<dbReference type="GO" id="GO:0005737">
    <property type="term" value="C:cytoplasm"/>
    <property type="evidence" value="ECO:0007669"/>
    <property type="project" value="TreeGrafter"/>
</dbReference>
<keyword evidence="4 6" id="KW-0479">Metal-binding</keyword>
<dbReference type="Pfam" id="PF01702">
    <property type="entry name" value="TGT"/>
    <property type="match status" value="1"/>
</dbReference>
<dbReference type="NCBIfam" id="TIGR00432">
    <property type="entry name" value="arcsn_tRNA_tgt"/>
    <property type="match status" value="1"/>
</dbReference>
<dbReference type="SUPFAM" id="SSF88802">
    <property type="entry name" value="Pre-PUA domain"/>
    <property type="match status" value="1"/>
</dbReference>
<dbReference type="InterPro" id="IPR002616">
    <property type="entry name" value="tRNA_ribo_trans-like"/>
</dbReference>
<reference evidence="8" key="1">
    <citation type="journal article" date="2011" name="PLoS ONE">
        <title>Genome of a low-salinity ammonia-oxidizing archaeon determined by single-cell and metagenomic analysis.</title>
        <authorList>
            <person name="Blainey P.C."/>
            <person name="Mosier A.C."/>
            <person name="Potanina A."/>
            <person name="Francis C.A."/>
            <person name="Quake S.R."/>
        </authorList>
    </citation>
    <scope>NUCLEOTIDE SEQUENCE [LARGE SCALE GENOMIC DNA]</scope>
    <source>
        <strain evidence="8">SFB1</strain>
    </source>
</reference>
<evidence type="ECO:0000256" key="4">
    <source>
        <dbReference type="ARBA" id="ARBA00022723"/>
    </source>
</evidence>
<evidence type="ECO:0000256" key="1">
    <source>
        <dbReference type="ARBA" id="ARBA00022676"/>
    </source>
</evidence>
<evidence type="ECO:0000256" key="2">
    <source>
        <dbReference type="ARBA" id="ARBA00022679"/>
    </source>
</evidence>
<dbReference type="Gene3D" id="3.20.20.105">
    <property type="entry name" value="Queuine tRNA-ribosyltransferase-like"/>
    <property type="match status" value="1"/>
</dbReference>
<dbReference type="InterPro" id="IPR036511">
    <property type="entry name" value="TGT-like_sf"/>
</dbReference>
<dbReference type="STRING" id="886738.Nlim_1940"/>
<dbReference type="AlphaFoldDB" id="F3KNF8"/>
<sequence>MRDNDLFEILKSDLAGRIGIIHTNHGKIETPAYVPVIHPVKQTIPSKKIREIGFDLVITNAYITRNNYGDEAEKKGIHKIIDFDGAIMTDSGGYQVLEYGDVKVLPPEMADFEKKILTDFAIPLDKPTGYGLPWKKAESYVNHTLKVSKKTLEDRDDNGQIWIGPIQGGEHFDLVAKSTKSLVDMGFQMLALGSPVEFMESYEYKLLAQMIIAAKKQIPQSIPLHLFGAGHPLTIPFAVALGCDTFDSASYMLYAKQGRYITDDGTRNLEEISVFPCNCEVCSKYTPDELRQLESNEKINEIALHNLYAIKLEVDKVKQAIHEGRLWEYVLKKARAHPKLFEMISVLTENSNYLEVATPKFKEKAIFLYEKEDQYRPEILSYHKMVRNFKSKKKTLIITKESNTKPAYLSHEYSSLKRKFKDIESIQVCQYSPHLGLIPLEISDIFPAAHHESSRLNFKPNDFPIFENTFAKFFKNNQFSQVYYDKSDDFLNYFMKNIPKGIKKKSFV</sequence>
<dbReference type="HOGENOM" id="CLU_030083_0_0_2"/>
<keyword evidence="1 6" id="KW-0328">Glycosyltransferase</keyword>
<dbReference type="NCBIfam" id="TIGR00449">
    <property type="entry name" value="tgt_general"/>
    <property type="match status" value="1"/>
</dbReference>
<dbReference type="InterPro" id="IPR050076">
    <property type="entry name" value="ArchSynthase1/Queuine_TRR"/>
</dbReference>
<protein>
    <recommendedName>
        <fullName evidence="6">tRNA-guanine(15) transglycosylase</fullName>
        <ecNumber evidence="6">2.4.2.48</ecNumber>
    </recommendedName>
    <alternativeName>
        <fullName evidence="6">7-cyano-7-deazaguanine tRNA-ribosyltransferase</fullName>
    </alternativeName>
    <alternativeName>
        <fullName evidence="6">Archaeal tRNA-guanine transglycosylase</fullName>
    </alternativeName>
</protein>
<dbReference type="Gene3D" id="3.40.50.10630">
    <property type="entry name" value="Uracil-DNA glycosylase-like"/>
    <property type="match status" value="1"/>
</dbReference>
<organism evidence="8">
    <name type="scientific">Candidatus Nitrosarchaeum limnium SFB1</name>
    <dbReference type="NCBI Taxonomy" id="886738"/>
    <lineage>
        <taxon>Archaea</taxon>
        <taxon>Nitrososphaerota</taxon>
        <taxon>Nitrososphaeria</taxon>
        <taxon>Nitrosopumilales</taxon>
        <taxon>Nitrosopumilaceae</taxon>
        <taxon>Nitrosarchaeum</taxon>
    </lineage>
</organism>
<accession>F3KNF8</accession>
<dbReference type="GO" id="GO:0016763">
    <property type="term" value="F:pentosyltransferase activity"/>
    <property type="evidence" value="ECO:0007669"/>
    <property type="project" value="UniProtKB-UniRule"/>
</dbReference>
<feature type="active site" description="Nucleophile" evidence="6">
    <location>
        <position position="90"/>
    </location>
</feature>
<gene>
    <name evidence="6" type="primary">tgtA</name>
    <name evidence="8" type="ORF">Nlim_1940</name>
</gene>
<feature type="binding site" evidence="6">
    <location>
        <position position="279"/>
    </location>
    <ligand>
        <name>Zn(2+)</name>
        <dbReference type="ChEBI" id="CHEBI:29105"/>
    </ligand>
</feature>
<dbReference type="SUPFAM" id="SSF51713">
    <property type="entry name" value="tRNA-guanine transglycosylase"/>
    <property type="match status" value="1"/>
</dbReference>
<dbReference type="EMBL" id="AEGP01000066">
    <property type="protein sequence ID" value="EGG41133.1"/>
    <property type="molecule type" value="Genomic_DNA"/>
</dbReference>
<evidence type="ECO:0000256" key="5">
    <source>
        <dbReference type="ARBA" id="ARBA00022833"/>
    </source>
</evidence>
<evidence type="ECO:0000256" key="6">
    <source>
        <dbReference type="HAMAP-Rule" id="MF_01634"/>
    </source>
</evidence>
<comment type="pathway">
    <text evidence="6">tRNA modification; archaeosine-tRNA biosynthesis.</text>
</comment>
<feature type="binding site" evidence="6">
    <location>
        <position position="125"/>
    </location>
    <ligand>
        <name>substrate</name>
    </ligand>
</feature>
<dbReference type="Proteomes" id="UP000004348">
    <property type="component" value="Chromosome"/>
</dbReference>
<evidence type="ECO:0000256" key="3">
    <source>
        <dbReference type="ARBA" id="ARBA00022694"/>
    </source>
</evidence>
<feature type="binding site" evidence="6">
    <location>
        <position position="282"/>
    </location>
    <ligand>
        <name>Zn(2+)</name>
        <dbReference type="ChEBI" id="CHEBI:29105"/>
    </ligand>
</feature>
<comment type="catalytic activity">
    <reaction evidence="6">
        <text>guanosine(15) in tRNA + 7-cyano-7-carbaguanine = 7-cyano-7-carbaguanosine(15) in tRNA + guanine</text>
        <dbReference type="Rhea" id="RHEA:43164"/>
        <dbReference type="Rhea" id="RHEA-COMP:10371"/>
        <dbReference type="Rhea" id="RHEA-COMP:10372"/>
        <dbReference type="ChEBI" id="CHEBI:16235"/>
        <dbReference type="ChEBI" id="CHEBI:45075"/>
        <dbReference type="ChEBI" id="CHEBI:74269"/>
        <dbReference type="ChEBI" id="CHEBI:82850"/>
        <dbReference type="EC" id="2.4.2.48"/>
    </reaction>
</comment>
<dbReference type="HAMAP" id="MF_01634">
    <property type="entry name" value="TgtA_arch"/>
    <property type="match status" value="1"/>
</dbReference>
<evidence type="ECO:0000313" key="8">
    <source>
        <dbReference type="EMBL" id="EGG41133.1"/>
    </source>
</evidence>
<dbReference type="GO" id="GO:0008270">
    <property type="term" value="F:zinc ion binding"/>
    <property type="evidence" value="ECO:0007669"/>
    <property type="project" value="UniProtKB-UniRule"/>
</dbReference>
<dbReference type="UniPathway" id="UPA00393"/>
<keyword evidence="5 6" id="KW-0862">Zinc</keyword>
<feature type="domain" description="tRNA-guanine(15) transglycosylase-like" evidence="7">
    <location>
        <begin position="16"/>
        <end position="338"/>
    </location>
</feature>
<comment type="cofactor">
    <cofactor evidence="6">
        <name>Zn(2+)</name>
        <dbReference type="ChEBI" id="CHEBI:29105"/>
    </cofactor>
    <text evidence="6">Binds 1 zinc ion per subunit.</text>
</comment>
<feature type="binding site" evidence="6">
    <location>
        <position position="277"/>
    </location>
    <ligand>
        <name>Zn(2+)</name>
        <dbReference type="ChEBI" id="CHEBI:29105"/>
    </ligand>
</feature>
<evidence type="ECO:0000259" key="7">
    <source>
        <dbReference type="Pfam" id="PF01702"/>
    </source>
</evidence>
<name>F3KNF8_9ARCH</name>
<dbReference type="PANTHER" id="PTHR46499:SF1">
    <property type="entry name" value="QUEUINE TRNA-RIBOSYLTRANSFERASE"/>
    <property type="match status" value="1"/>
</dbReference>
<dbReference type="PATRIC" id="fig|886738.10.peg.2071"/>
<dbReference type="EC" id="2.4.2.48" evidence="6"/>
<keyword evidence="2 6" id="KW-0808">Transferase</keyword>
<comment type="function">
    <text evidence="6">Exchanges the guanine residue with 7-cyano-7-deazaguanine (preQ0) at position 15 in the dihydrouridine loop (D-loop) of archaeal tRNAs.</text>
</comment>
<dbReference type="InterPro" id="IPR004804">
    <property type="entry name" value="TgtA"/>
</dbReference>